<dbReference type="RefSeq" id="WP_170304973.1">
    <property type="nucleotide sequence ID" value="NZ_BAAAMZ010000016.1"/>
</dbReference>
<sequence>MRKSAVRVVVGVVAALVIAVAAGPLTAGPAAHTAARATSQVTPEACGGTPMGCL</sequence>
<feature type="signal peptide" evidence="1">
    <location>
        <begin position="1"/>
        <end position="27"/>
    </location>
</feature>
<proteinExistence type="predicted"/>
<protein>
    <recommendedName>
        <fullName evidence="4">Small secreted domain DUF320</fullName>
    </recommendedName>
</protein>
<organism evidence="2 3">
    <name type="scientific">Kitasatospora viridis</name>
    <dbReference type="NCBI Taxonomy" id="281105"/>
    <lineage>
        <taxon>Bacteria</taxon>
        <taxon>Bacillati</taxon>
        <taxon>Actinomycetota</taxon>
        <taxon>Actinomycetes</taxon>
        <taxon>Kitasatosporales</taxon>
        <taxon>Streptomycetaceae</taxon>
        <taxon>Kitasatospora</taxon>
    </lineage>
</organism>
<name>A0A561ULB9_9ACTN</name>
<reference evidence="2 3" key="1">
    <citation type="submission" date="2019-06" db="EMBL/GenBank/DDBJ databases">
        <title>Sequencing the genomes of 1000 actinobacteria strains.</title>
        <authorList>
            <person name="Klenk H.-P."/>
        </authorList>
    </citation>
    <scope>NUCLEOTIDE SEQUENCE [LARGE SCALE GENOMIC DNA]</scope>
    <source>
        <strain evidence="2 3">DSM 44826</strain>
    </source>
</reference>
<dbReference type="AlphaFoldDB" id="A0A561ULB9"/>
<keyword evidence="3" id="KW-1185">Reference proteome</keyword>
<gene>
    <name evidence="2" type="ORF">FHX73_114018</name>
</gene>
<feature type="chain" id="PRO_5039488978" description="Small secreted domain DUF320" evidence="1">
    <location>
        <begin position="28"/>
        <end position="54"/>
    </location>
</feature>
<evidence type="ECO:0000313" key="2">
    <source>
        <dbReference type="EMBL" id="TWG00149.1"/>
    </source>
</evidence>
<evidence type="ECO:0000256" key="1">
    <source>
        <dbReference type="SAM" id="SignalP"/>
    </source>
</evidence>
<keyword evidence="1" id="KW-0732">Signal</keyword>
<dbReference type="EMBL" id="VIWT01000001">
    <property type="protein sequence ID" value="TWG00149.1"/>
    <property type="molecule type" value="Genomic_DNA"/>
</dbReference>
<evidence type="ECO:0000313" key="3">
    <source>
        <dbReference type="Proteomes" id="UP000317940"/>
    </source>
</evidence>
<evidence type="ECO:0008006" key="4">
    <source>
        <dbReference type="Google" id="ProtNLM"/>
    </source>
</evidence>
<dbReference type="Proteomes" id="UP000317940">
    <property type="component" value="Unassembled WGS sequence"/>
</dbReference>
<comment type="caution">
    <text evidence="2">The sequence shown here is derived from an EMBL/GenBank/DDBJ whole genome shotgun (WGS) entry which is preliminary data.</text>
</comment>
<accession>A0A561ULB9</accession>